<evidence type="ECO:0000313" key="2">
    <source>
        <dbReference type="EMBL" id="PIX03260.1"/>
    </source>
</evidence>
<gene>
    <name evidence="2" type="ORF">COZ78_01255</name>
</gene>
<sequence length="292" mass="32189">MKPKIILSVGIVCAGVVALLIFRGNLFQPANINSTSQKTAASEIPKEQPIKEINVKAFKFGYEPNVIKVVKGERIKINIENADVLHGIRIPDLGLSGNEVLEFTANQAGEFTWYCANTCGEGHRSMQGKLIVEDQAAQGLNQPSAQPLQIQNQNKQPANQPVQVFFGDKRENLILKDDIVEIPVTVFESQKARFYNVVLASGKTVYFFVVRDKDGKYRAAANACQVCFQQKKGFRQEGNEMVCNNCGNRYPMEKIATEKGGCNPAPISPNLELKDGKIIVKQSELEGVAGLF</sequence>
<dbReference type="Gene3D" id="2.60.40.420">
    <property type="entry name" value="Cupredoxins - blue copper proteins"/>
    <property type="match status" value="1"/>
</dbReference>
<organism evidence="2 3">
    <name type="scientific">bacterium (Candidatus Gribaldobacteria) CG_4_8_14_3_um_filter_42_11</name>
    <dbReference type="NCBI Taxonomy" id="2014267"/>
    <lineage>
        <taxon>Bacteria</taxon>
        <taxon>Candidatus Gribaldobacteria</taxon>
    </lineage>
</organism>
<proteinExistence type="predicted"/>
<protein>
    <recommendedName>
        <fullName evidence="1">Membrane iron-sulfur containing protein FtrD-like domain-containing protein</fullName>
    </recommendedName>
</protein>
<comment type="caution">
    <text evidence="2">The sequence shown here is derived from an EMBL/GenBank/DDBJ whole genome shotgun (WGS) entry which is preliminary data.</text>
</comment>
<dbReference type="EMBL" id="PFHV01000034">
    <property type="protein sequence ID" value="PIX03260.1"/>
    <property type="molecule type" value="Genomic_DNA"/>
</dbReference>
<feature type="domain" description="Membrane iron-sulfur containing protein FtrD-like" evidence="1">
    <location>
        <begin position="189"/>
        <end position="292"/>
    </location>
</feature>
<dbReference type="Pfam" id="PF10080">
    <property type="entry name" value="FtrD-like"/>
    <property type="match status" value="1"/>
</dbReference>
<evidence type="ECO:0000313" key="3">
    <source>
        <dbReference type="Proteomes" id="UP000230505"/>
    </source>
</evidence>
<dbReference type="SUPFAM" id="SSF49503">
    <property type="entry name" value="Cupredoxins"/>
    <property type="match status" value="1"/>
</dbReference>
<evidence type="ECO:0000259" key="1">
    <source>
        <dbReference type="Pfam" id="PF10080"/>
    </source>
</evidence>
<dbReference type="Proteomes" id="UP000230505">
    <property type="component" value="Unassembled WGS sequence"/>
</dbReference>
<reference evidence="3" key="1">
    <citation type="submission" date="2017-09" db="EMBL/GenBank/DDBJ databases">
        <title>Depth-based differentiation of microbial function through sediment-hosted aquifers and enrichment of novel symbionts in the deep terrestrial subsurface.</title>
        <authorList>
            <person name="Probst A.J."/>
            <person name="Ladd B."/>
            <person name="Jarett J.K."/>
            <person name="Geller-Mcgrath D.E."/>
            <person name="Sieber C.M.K."/>
            <person name="Emerson J.B."/>
            <person name="Anantharaman K."/>
            <person name="Thomas B.C."/>
            <person name="Malmstrom R."/>
            <person name="Stieglmeier M."/>
            <person name="Klingl A."/>
            <person name="Woyke T."/>
            <person name="Ryan C.M."/>
            <person name="Banfield J.F."/>
        </authorList>
    </citation>
    <scope>NUCLEOTIDE SEQUENCE [LARGE SCALE GENOMIC DNA]</scope>
</reference>
<dbReference type="AlphaFoldDB" id="A0A2M7IYN2"/>
<accession>A0A2M7IYN2</accession>
<name>A0A2M7IYN2_9BACT</name>
<dbReference type="InterPro" id="IPR018758">
    <property type="entry name" value="FtrD-like"/>
</dbReference>
<dbReference type="InterPro" id="IPR008972">
    <property type="entry name" value="Cupredoxin"/>
</dbReference>